<evidence type="ECO:0000313" key="1">
    <source>
        <dbReference type="EMBL" id="SKC83329.1"/>
    </source>
</evidence>
<keyword evidence="2" id="KW-1185">Reference proteome</keyword>
<organism evidence="1 2">
    <name type="scientific">Maledivibacter halophilus</name>
    <dbReference type="NCBI Taxonomy" id="36842"/>
    <lineage>
        <taxon>Bacteria</taxon>
        <taxon>Bacillati</taxon>
        <taxon>Bacillota</taxon>
        <taxon>Clostridia</taxon>
        <taxon>Peptostreptococcales</taxon>
        <taxon>Caminicellaceae</taxon>
        <taxon>Maledivibacter</taxon>
    </lineage>
</organism>
<dbReference type="OrthoDB" id="1953426at2"/>
<sequence>MENNKLRMLILTLSLVLIVSAFIIGCTPQQRPTPEKYGTRYYMDNNRYNVGYDRTSPYNYGQGNLPDNRMYGFFDTGDNRRGIGYDNIPNNMMIPSRTAANSQEVKRMEDSCKDIKGVNDVTVVRNGETAYVGVDKDQGTNENLAALRTECANRIRKIDPSVNKVVVTVDSNKITRLKNMVRDMNIGTPARNFMNDLENLFR</sequence>
<keyword evidence="1" id="KW-0449">Lipoprotein</keyword>
<accession>A0A1T5M627</accession>
<dbReference type="PROSITE" id="PS51257">
    <property type="entry name" value="PROKAR_LIPOPROTEIN"/>
    <property type="match status" value="1"/>
</dbReference>
<protein>
    <submittedName>
        <fullName evidence="1">Sporulation lipoprotein, YhcN/YlaJ family</fullName>
    </submittedName>
</protein>
<gene>
    <name evidence="1" type="ORF">SAMN02194393_03884</name>
</gene>
<dbReference type="AlphaFoldDB" id="A0A1T5M627"/>
<name>A0A1T5M627_9FIRM</name>
<reference evidence="1 2" key="1">
    <citation type="submission" date="2017-02" db="EMBL/GenBank/DDBJ databases">
        <authorList>
            <person name="Peterson S.W."/>
        </authorList>
    </citation>
    <scope>NUCLEOTIDE SEQUENCE [LARGE SCALE GENOMIC DNA]</scope>
    <source>
        <strain evidence="1 2">M1</strain>
    </source>
</reference>
<evidence type="ECO:0000313" key="2">
    <source>
        <dbReference type="Proteomes" id="UP000190285"/>
    </source>
</evidence>
<dbReference type="EMBL" id="FUZT01000010">
    <property type="protein sequence ID" value="SKC83329.1"/>
    <property type="molecule type" value="Genomic_DNA"/>
</dbReference>
<proteinExistence type="predicted"/>
<dbReference type="InterPro" id="IPR019076">
    <property type="entry name" value="Spore_lipoprot_YhcN/YlaJ-like"/>
</dbReference>
<dbReference type="STRING" id="36842.SAMN02194393_03884"/>
<dbReference type="Proteomes" id="UP000190285">
    <property type="component" value="Unassembled WGS sequence"/>
</dbReference>
<dbReference type="RefSeq" id="WP_079493915.1">
    <property type="nucleotide sequence ID" value="NZ_FUZT01000010.1"/>
</dbReference>
<dbReference type="Pfam" id="PF09580">
    <property type="entry name" value="Spore_YhcN_YlaJ"/>
    <property type="match status" value="1"/>
</dbReference>